<dbReference type="InterPro" id="IPR025049">
    <property type="entry name" value="Mfa-like_1"/>
</dbReference>
<dbReference type="EMBL" id="VVXK01000001">
    <property type="protein sequence ID" value="KAA2372284.1"/>
    <property type="molecule type" value="Genomic_DNA"/>
</dbReference>
<dbReference type="AlphaFoldDB" id="A0A5B3GFD6"/>
<feature type="signal peptide" evidence="1">
    <location>
        <begin position="1"/>
        <end position="18"/>
    </location>
</feature>
<gene>
    <name evidence="2" type="ORF">F2Y13_02195</name>
</gene>
<proteinExistence type="predicted"/>
<dbReference type="InterPro" id="IPR042278">
    <property type="entry name" value="Mfa-like_1_N"/>
</dbReference>
<evidence type="ECO:0000256" key="1">
    <source>
        <dbReference type="SAM" id="SignalP"/>
    </source>
</evidence>
<dbReference type="RefSeq" id="WP_149886933.1">
    <property type="nucleotide sequence ID" value="NZ_VVXK01000001.1"/>
</dbReference>
<organism evidence="2 3">
    <name type="scientific">Alistipes shahii</name>
    <dbReference type="NCBI Taxonomy" id="328814"/>
    <lineage>
        <taxon>Bacteria</taxon>
        <taxon>Pseudomonadati</taxon>
        <taxon>Bacteroidota</taxon>
        <taxon>Bacteroidia</taxon>
        <taxon>Bacteroidales</taxon>
        <taxon>Rikenellaceae</taxon>
        <taxon>Alistipes</taxon>
    </lineage>
</organism>
<sequence>MKRNYIILLAALLTVACAGNGDTMSPTPQEGEILFSGSTVGPKVRTSYEDTETALRVNWVKNDLIGLFAESGGKNLGANFAYKAAVSGATSDFTAASRLNVIRWADETSDHDFYAYYPYTDRAAVDVTAVPVSVPAVQTRSESDPLATLAAHDFLYAVTCGIKKGDNAVNLQFKHLFSALEIRLTTDLRAKLEGVIFRCVSNENAAVSMENATVDLRTGEVNVSEAVVSNAVRLDCSGNTSDTEALVLHLVVTPGHAGETFEAVALVNGKEYIFATVKAPSDGGIPAGKTVVVEGEATLDPEDALPVIDLSAEGTANTYYADAANTFYRFRADVKGNGKALTCGGLSYTEEDLRIEPKAALVLWYSCLQTSYLPWIQASPVVLSSVKFKKDGYIYFDTPETFVNGNVVIVAIDKELGYDQIEADADKRITNAEVLWSWNIVFSEGYDPDAAENWIVKGGYTWMNRDLGALIDPEQAYIGGQLNNVALASTTGNCYQWGRKDPFPGLPDYTSVQVSYMTGLWFAPAYTPIPALDRGTFEAWGREAHHQIIGNTKATVAIDINTALGTGYVSQDAFDLGRANPHLWLYKNENYLTDKAGLAAWGNPSKDAHGVKTIYDPCPRGWKVMSSQAWIALTDNETSDAVVATTMRGILLDNKWYFPLTGGAQHVRNSDGGSNGYTGSCGVEVCTAYYMDGPDYSPWGRVGAFKAAPNYKEGDSVTCQSQNTYSDRGASVRCIRIDE</sequence>
<dbReference type="Proteomes" id="UP000323567">
    <property type="component" value="Unassembled WGS sequence"/>
</dbReference>
<reference evidence="2 3" key="1">
    <citation type="journal article" date="2019" name="Nat. Med.">
        <title>A library of human gut bacterial isolates paired with longitudinal multiomics data enables mechanistic microbiome research.</title>
        <authorList>
            <person name="Poyet M."/>
            <person name="Groussin M."/>
            <person name="Gibbons S.M."/>
            <person name="Avila-Pacheco J."/>
            <person name="Jiang X."/>
            <person name="Kearney S.M."/>
            <person name="Perrotta A.R."/>
            <person name="Berdy B."/>
            <person name="Zhao S."/>
            <person name="Lieberman T.D."/>
            <person name="Swanson P.K."/>
            <person name="Smith M."/>
            <person name="Roesemann S."/>
            <person name="Alexander J.E."/>
            <person name="Rich S.A."/>
            <person name="Livny J."/>
            <person name="Vlamakis H."/>
            <person name="Clish C."/>
            <person name="Bullock K."/>
            <person name="Deik A."/>
            <person name="Scott J."/>
            <person name="Pierce K.A."/>
            <person name="Xavier R.J."/>
            <person name="Alm E.J."/>
        </authorList>
    </citation>
    <scope>NUCLEOTIDE SEQUENCE [LARGE SCALE GENOMIC DNA]</scope>
    <source>
        <strain evidence="2 3">BIOML-A2</strain>
    </source>
</reference>
<dbReference type="Gene3D" id="2.60.40.2620">
    <property type="entry name" value="Fimbrillin-like"/>
    <property type="match status" value="1"/>
</dbReference>
<dbReference type="Pfam" id="PF13149">
    <property type="entry name" value="Mfa_like_1"/>
    <property type="match status" value="1"/>
</dbReference>
<dbReference type="PROSITE" id="PS51257">
    <property type="entry name" value="PROKAR_LIPOPROTEIN"/>
    <property type="match status" value="1"/>
</dbReference>
<evidence type="ECO:0000313" key="3">
    <source>
        <dbReference type="Proteomes" id="UP000323567"/>
    </source>
</evidence>
<feature type="chain" id="PRO_5022978843" evidence="1">
    <location>
        <begin position="19"/>
        <end position="739"/>
    </location>
</feature>
<comment type="caution">
    <text evidence="2">The sequence shown here is derived from an EMBL/GenBank/DDBJ whole genome shotgun (WGS) entry which is preliminary data.</text>
</comment>
<keyword evidence="1" id="KW-0732">Signal</keyword>
<protein>
    <submittedName>
        <fullName evidence="2">Fimbrillin family protein</fullName>
    </submittedName>
</protein>
<dbReference type="CDD" id="cd13120">
    <property type="entry name" value="BF2867_like_N"/>
    <property type="match status" value="1"/>
</dbReference>
<name>A0A5B3GFD6_9BACT</name>
<accession>A0A5B3GFD6</accession>
<evidence type="ECO:0000313" key="2">
    <source>
        <dbReference type="EMBL" id="KAA2372284.1"/>
    </source>
</evidence>